<dbReference type="STRING" id="1227456.C450_01232"/>
<name>M0NCE6_9EURY</name>
<keyword evidence="5" id="KW-1185">Reference proteome</keyword>
<accession>M0NCE6</accession>
<protein>
    <recommendedName>
        <fullName evidence="3">N-acetyltransferase domain-containing protein</fullName>
    </recommendedName>
</protein>
<reference evidence="4 5" key="1">
    <citation type="journal article" date="2014" name="PLoS Genet.">
        <title>Phylogenetically driven sequencing of extremely halophilic archaea reveals strategies for static and dynamic osmo-response.</title>
        <authorList>
            <person name="Becker E.A."/>
            <person name="Seitzer P.M."/>
            <person name="Tritt A."/>
            <person name="Larsen D."/>
            <person name="Krusor M."/>
            <person name="Yao A.I."/>
            <person name="Wu D."/>
            <person name="Madern D."/>
            <person name="Eisen J.A."/>
            <person name="Darling A.E."/>
            <person name="Facciotti M.T."/>
        </authorList>
    </citation>
    <scope>NUCLEOTIDE SEQUENCE [LARGE SCALE GENOMIC DNA]</scope>
    <source>
        <strain evidence="4 5">DSM 8989</strain>
    </source>
</reference>
<dbReference type="PROSITE" id="PS51186">
    <property type="entry name" value="GNAT"/>
    <property type="match status" value="1"/>
</dbReference>
<dbReference type="Gene3D" id="3.40.630.30">
    <property type="match status" value="1"/>
</dbReference>
<dbReference type="AlphaFoldDB" id="M0NCE6"/>
<keyword evidence="1" id="KW-0808">Transferase</keyword>
<dbReference type="GO" id="GO:0016747">
    <property type="term" value="F:acyltransferase activity, transferring groups other than amino-acyl groups"/>
    <property type="evidence" value="ECO:0007669"/>
    <property type="project" value="InterPro"/>
</dbReference>
<sequence length="303" mass="33557">MTDITIRQARPDDYEDVAAFTRETWADRDSGDYIPEIYHEWIAGDGDSQRTFLVDAGDDVAGLCQGVLLSEHEAWAQGMRVNPEYRGEGLSTQLNDALFRWARERGATVVRNMVFSWNAAGLGGSRAVGFAPLCEFRWAHPDPDPDATLPKAYTVADDPDAAWSFWRRSDAYTALSGLALDADESWAMSELTREGLHRAAEETRVFAVRREDDGTRAMAHRVRDYERETDGRTERWAEYGVGAWSDLGAARALFRAISADAAAIGADRVRVLVPETPRHVSDVAAAHVALGENPDFVLEAPLV</sequence>
<evidence type="ECO:0000256" key="1">
    <source>
        <dbReference type="ARBA" id="ARBA00022679"/>
    </source>
</evidence>
<dbReference type="CDD" id="cd04301">
    <property type="entry name" value="NAT_SF"/>
    <property type="match status" value="1"/>
</dbReference>
<gene>
    <name evidence="4" type="ORF">C450_01232</name>
</gene>
<dbReference type="InterPro" id="IPR016181">
    <property type="entry name" value="Acyl_CoA_acyltransferase"/>
</dbReference>
<evidence type="ECO:0000313" key="5">
    <source>
        <dbReference type="Proteomes" id="UP000011625"/>
    </source>
</evidence>
<evidence type="ECO:0000256" key="2">
    <source>
        <dbReference type="ARBA" id="ARBA00023315"/>
    </source>
</evidence>
<feature type="domain" description="N-acetyltransferase" evidence="3">
    <location>
        <begin position="4"/>
        <end position="156"/>
    </location>
</feature>
<dbReference type="PANTHER" id="PTHR43877">
    <property type="entry name" value="AMINOALKYLPHOSPHONATE N-ACETYLTRANSFERASE-RELATED-RELATED"/>
    <property type="match status" value="1"/>
</dbReference>
<organism evidence="4 5">
    <name type="scientific">Halococcus salifodinae DSM 8989</name>
    <dbReference type="NCBI Taxonomy" id="1227456"/>
    <lineage>
        <taxon>Archaea</taxon>
        <taxon>Methanobacteriati</taxon>
        <taxon>Methanobacteriota</taxon>
        <taxon>Stenosarchaea group</taxon>
        <taxon>Halobacteria</taxon>
        <taxon>Halobacteriales</taxon>
        <taxon>Halococcaceae</taxon>
        <taxon>Halococcus</taxon>
    </lineage>
</organism>
<dbReference type="InterPro" id="IPR050832">
    <property type="entry name" value="Bact_Acetyltransf"/>
</dbReference>
<dbReference type="EMBL" id="AOME01000012">
    <property type="protein sequence ID" value="EMA55637.1"/>
    <property type="molecule type" value="Genomic_DNA"/>
</dbReference>
<dbReference type="InterPro" id="IPR000182">
    <property type="entry name" value="GNAT_dom"/>
</dbReference>
<dbReference type="Proteomes" id="UP000011625">
    <property type="component" value="Unassembled WGS sequence"/>
</dbReference>
<dbReference type="PATRIC" id="fig|1227456.3.peg.261"/>
<dbReference type="SUPFAM" id="SSF55729">
    <property type="entry name" value="Acyl-CoA N-acyltransferases (Nat)"/>
    <property type="match status" value="1"/>
</dbReference>
<dbReference type="Pfam" id="PF00583">
    <property type="entry name" value="Acetyltransf_1"/>
    <property type="match status" value="1"/>
</dbReference>
<evidence type="ECO:0000313" key="4">
    <source>
        <dbReference type="EMBL" id="EMA55637.1"/>
    </source>
</evidence>
<evidence type="ECO:0000259" key="3">
    <source>
        <dbReference type="PROSITE" id="PS51186"/>
    </source>
</evidence>
<comment type="caution">
    <text evidence="4">The sequence shown here is derived from an EMBL/GenBank/DDBJ whole genome shotgun (WGS) entry which is preliminary data.</text>
</comment>
<keyword evidence="2" id="KW-0012">Acyltransferase</keyword>
<proteinExistence type="predicted"/>